<evidence type="ECO:0000256" key="1">
    <source>
        <dbReference type="SAM" id="MobiDB-lite"/>
    </source>
</evidence>
<feature type="compositionally biased region" description="Basic and acidic residues" evidence="1">
    <location>
        <begin position="148"/>
        <end position="157"/>
    </location>
</feature>
<dbReference type="OrthoDB" id="3931047at2759"/>
<dbReference type="EMBL" id="JAHFXF010000361">
    <property type="protein sequence ID" value="KAG9689305.1"/>
    <property type="molecule type" value="Genomic_DNA"/>
</dbReference>
<dbReference type="Proteomes" id="UP000779574">
    <property type="component" value="Unassembled WGS sequence"/>
</dbReference>
<feature type="compositionally biased region" description="Acidic residues" evidence="1">
    <location>
        <begin position="227"/>
        <end position="264"/>
    </location>
</feature>
<reference evidence="2" key="2">
    <citation type="submission" date="2021-08" db="EMBL/GenBank/DDBJ databases">
        <authorList>
            <person name="Gostincar C."/>
            <person name="Sun X."/>
            <person name="Song Z."/>
            <person name="Gunde-Cimerman N."/>
        </authorList>
    </citation>
    <scope>NUCLEOTIDE SEQUENCE</scope>
    <source>
        <strain evidence="2">EXF-9911</strain>
    </source>
</reference>
<comment type="caution">
    <text evidence="2">The sequence shown here is derived from an EMBL/GenBank/DDBJ whole genome shotgun (WGS) entry which is preliminary data.</text>
</comment>
<feature type="region of interest" description="Disordered" evidence="1">
    <location>
        <begin position="148"/>
        <end position="264"/>
    </location>
</feature>
<feature type="compositionally biased region" description="Acidic residues" evidence="1">
    <location>
        <begin position="204"/>
        <end position="219"/>
    </location>
</feature>
<accession>A0A9P8J7Z1</accession>
<reference evidence="2" key="1">
    <citation type="journal article" date="2021" name="J Fungi (Basel)">
        <title>Virulence traits and population genomics of the black yeast Aureobasidium melanogenum.</title>
        <authorList>
            <person name="Cernosa A."/>
            <person name="Sun X."/>
            <person name="Gostincar C."/>
            <person name="Fang C."/>
            <person name="Gunde-Cimerman N."/>
            <person name="Song Z."/>
        </authorList>
    </citation>
    <scope>NUCLEOTIDE SEQUENCE</scope>
    <source>
        <strain evidence="2">EXF-9911</strain>
    </source>
</reference>
<name>A0A9P8J7Z1_AURME</name>
<sequence>MCPRCSSVAGRMKEGCDRIVCTKPCTQVFCFKCSKDWKLCKGKCKGGSTELLAEKAEAEDPSIAKAVLNGRKDTIQKEMQLVDQNNLTKEKLEKIKEDYAFCVSTIDQALLDGGASSYIVMSDIQRLVDNFIITLHEARGILILPRDTSDDTAHTHEDEEIEEEPAYSDEEEEAEAELRGSRKRAPTGDPLLHRLLKKPRLDIVDDEEDTNDLEADSDSGEDRVAYDNEDGEGGFDIDGEDGYRSDDDEGEEQDDEFEEDHLEW</sequence>
<gene>
    <name evidence="2" type="ORF">KCU76_g8983</name>
</gene>
<dbReference type="Gene3D" id="1.20.120.1750">
    <property type="match status" value="1"/>
</dbReference>
<dbReference type="AlphaFoldDB" id="A0A9P8J7Z1"/>
<protein>
    <submittedName>
        <fullName evidence="2">Uncharacterized protein</fullName>
    </submittedName>
</protein>
<organism evidence="2 3">
    <name type="scientific">Aureobasidium melanogenum</name>
    <name type="common">Aureobasidium pullulans var. melanogenum</name>
    <dbReference type="NCBI Taxonomy" id="46634"/>
    <lineage>
        <taxon>Eukaryota</taxon>
        <taxon>Fungi</taxon>
        <taxon>Dikarya</taxon>
        <taxon>Ascomycota</taxon>
        <taxon>Pezizomycotina</taxon>
        <taxon>Dothideomycetes</taxon>
        <taxon>Dothideomycetidae</taxon>
        <taxon>Dothideales</taxon>
        <taxon>Saccotheciaceae</taxon>
        <taxon>Aureobasidium</taxon>
    </lineage>
</organism>
<evidence type="ECO:0000313" key="2">
    <source>
        <dbReference type="EMBL" id="KAG9689305.1"/>
    </source>
</evidence>
<feature type="compositionally biased region" description="Acidic residues" evidence="1">
    <location>
        <begin position="158"/>
        <end position="175"/>
    </location>
</feature>
<feature type="non-terminal residue" evidence="2">
    <location>
        <position position="264"/>
    </location>
</feature>
<proteinExistence type="predicted"/>
<evidence type="ECO:0000313" key="3">
    <source>
        <dbReference type="Proteomes" id="UP000779574"/>
    </source>
</evidence>